<dbReference type="VEuPathDB" id="FungiDB:SCHCODRAFT_02504134"/>
<dbReference type="InParanoid" id="D8Q4S4"/>
<gene>
    <name evidence="2" type="ORF">SCHCODRAFT_55424</name>
</gene>
<evidence type="ECO:0000313" key="2">
    <source>
        <dbReference type="EMBL" id="EFI97287.1"/>
    </source>
</evidence>
<dbReference type="PANTHER" id="PTHR43364:SF15">
    <property type="entry name" value="ARYL-ALCOHOL DEHYDROGENASE AAD16-RELATED"/>
    <property type="match status" value="1"/>
</dbReference>
<name>D8Q4S4_SCHCM</name>
<evidence type="ECO:0000313" key="3">
    <source>
        <dbReference type="Proteomes" id="UP000007431"/>
    </source>
</evidence>
<dbReference type="EMBL" id="GL377306">
    <property type="protein sequence ID" value="EFI97287.1"/>
    <property type="molecule type" value="Genomic_DNA"/>
</dbReference>
<dbReference type="PANTHER" id="PTHR43364">
    <property type="entry name" value="NADH-SPECIFIC METHYLGLYOXAL REDUCTASE-RELATED"/>
    <property type="match status" value="1"/>
</dbReference>
<dbReference type="Proteomes" id="UP000007431">
    <property type="component" value="Unassembled WGS sequence"/>
</dbReference>
<dbReference type="InterPro" id="IPR023210">
    <property type="entry name" value="NADP_OxRdtase_dom"/>
</dbReference>
<organism evidence="3">
    <name type="scientific">Schizophyllum commune (strain H4-8 / FGSC 9210)</name>
    <name type="common">Split gill fungus</name>
    <dbReference type="NCBI Taxonomy" id="578458"/>
    <lineage>
        <taxon>Eukaryota</taxon>
        <taxon>Fungi</taxon>
        <taxon>Dikarya</taxon>
        <taxon>Basidiomycota</taxon>
        <taxon>Agaricomycotina</taxon>
        <taxon>Agaricomycetes</taxon>
        <taxon>Agaricomycetidae</taxon>
        <taxon>Agaricales</taxon>
        <taxon>Schizophyllaceae</taxon>
        <taxon>Schizophyllum</taxon>
    </lineage>
</organism>
<dbReference type="InterPro" id="IPR036812">
    <property type="entry name" value="NAD(P)_OxRdtase_dom_sf"/>
</dbReference>
<dbReference type="OMA" id="QYHAINQ"/>
<dbReference type="eggNOG" id="KOG1575">
    <property type="taxonomic scope" value="Eukaryota"/>
</dbReference>
<dbReference type="GeneID" id="9596276"/>
<dbReference type="SUPFAM" id="SSF51430">
    <property type="entry name" value="NAD(P)-linked oxidoreductase"/>
    <property type="match status" value="1"/>
</dbReference>
<dbReference type="RefSeq" id="XP_003032190.1">
    <property type="nucleotide sequence ID" value="XM_003032144.1"/>
</dbReference>
<dbReference type="Pfam" id="PF00248">
    <property type="entry name" value="Aldo_ket_red"/>
    <property type="match status" value="1"/>
</dbReference>
<dbReference type="HOGENOM" id="CLU_2134987_0_0_1"/>
<evidence type="ECO:0000259" key="1">
    <source>
        <dbReference type="Pfam" id="PF00248"/>
    </source>
</evidence>
<keyword evidence="3" id="KW-1185">Reference proteome</keyword>
<dbReference type="OrthoDB" id="1720422at2759"/>
<sequence length="113" mass="12666">MIAYCKYHGIGLIPWSPLAGGALARPVSSEETPRWKSLTTYGINKQYAIDAEIIKRVEEVAKKRGWAMSQVALAWAQRTVDSPIVGFNSIKRVDQGIVNDELTDEETKYLEEP</sequence>
<dbReference type="AlphaFoldDB" id="D8Q4S4"/>
<dbReference type="KEGG" id="scm:SCHCO_02504134"/>
<dbReference type="InterPro" id="IPR050523">
    <property type="entry name" value="AKR_Detox_Biosynth"/>
</dbReference>
<protein>
    <recommendedName>
        <fullName evidence="1">NADP-dependent oxidoreductase domain-containing protein</fullName>
    </recommendedName>
</protein>
<accession>D8Q4S4</accession>
<dbReference type="Gene3D" id="3.20.20.100">
    <property type="entry name" value="NADP-dependent oxidoreductase domain"/>
    <property type="match status" value="1"/>
</dbReference>
<proteinExistence type="predicted"/>
<feature type="domain" description="NADP-dependent oxidoreductase" evidence="1">
    <location>
        <begin position="1"/>
        <end position="111"/>
    </location>
</feature>
<reference evidence="2 3" key="1">
    <citation type="journal article" date="2010" name="Nat. Biotechnol.">
        <title>Genome sequence of the model mushroom Schizophyllum commune.</title>
        <authorList>
            <person name="Ohm R.A."/>
            <person name="de Jong J.F."/>
            <person name="Lugones L.G."/>
            <person name="Aerts A."/>
            <person name="Kothe E."/>
            <person name="Stajich J.E."/>
            <person name="de Vries R.P."/>
            <person name="Record E."/>
            <person name="Levasseur A."/>
            <person name="Baker S.E."/>
            <person name="Bartholomew K.A."/>
            <person name="Coutinho P.M."/>
            <person name="Erdmann S."/>
            <person name="Fowler T.J."/>
            <person name="Gathman A.C."/>
            <person name="Lombard V."/>
            <person name="Henrissat B."/>
            <person name="Knabe N."/>
            <person name="Kuees U."/>
            <person name="Lilly W.W."/>
            <person name="Lindquist E."/>
            <person name="Lucas S."/>
            <person name="Magnuson J.K."/>
            <person name="Piumi F."/>
            <person name="Raudaskoski M."/>
            <person name="Salamov A."/>
            <person name="Schmutz J."/>
            <person name="Schwarze F.W.M.R."/>
            <person name="vanKuyk P.A."/>
            <person name="Horton J.S."/>
            <person name="Grigoriev I.V."/>
            <person name="Woesten H.A.B."/>
        </authorList>
    </citation>
    <scope>NUCLEOTIDE SEQUENCE [LARGE SCALE GENOMIC DNA]</scope>
    <source>
        <strain evidence="3">H4-8 / FGSC 9210</strain>
    </source>
</reference>